<organism evidence="7 8">
    <name type="scientific">Lactuca saligna</name>
    <name type="common">Willowleaf lettuce</name>
    <dbReference type="NCBI Taxonomy" id="75948"/>
    <lineage>
        <taxon>Eukaryota</taxon>
        <taxon>Viridiplantae</taxon>
        <taxon>Streptophyta</taxon>
        <taxon>Embryophyta</taxon>
        <taxon>Tracheophyta</taxon>
        <taxon>Spermatophyta</taxon>
        <taxon>Magnoliopsida</taxon>
        <taxon>eudicotyledons</taxon>
        <taxon>Gunneridae</taxon>
        <taxon>Pentapetalae</taxon>
        <taxon>asterids</taxon>
        <taxon>campanulids</taxon>
        <taxon>Asterales</taxon>
        <taxon>Asteraceae</taxon>
        <taxon>Cichorioideae</taxon>
        <taxon>Cichorieae</taxon>
        <taxon>Lactucinae</taxon>
        <taxon>Lactuca</taxon>
    </lineage>
</organism>
<evidence type="ECO:0000256" key="5">
    <source>
        <dbReference type="RuleBase" id="RU367093"/>
    </source>
</evidence>
<evidence type="ECO:0000256" key="3">
    <source>
        <dbReference type="ARBA" id="ARBA00022963"/>
    </source>
</evidence>
<dbReference type="GO" id="GO:0016042">
    <property type="term" value="P:lipid catabolic process"/>
    <property type="evidence" value="ECO:0007669"/>
    <property type="project" value="UniProtKB-UniRule"/>
</dbReference>
<sequence length="420" mass="46960">MSCILVYKYGLKPMKLVADSKEMGGIANNWKIYNGVTHWLGLLDSPPSDFRTYINHYGEMAEATYDAYIKTPLSKNAGNCRFSRKNLFDRCGILRGRPLNQYKVTKYIYATSAVPVPGAFVTSSSTQAWSKKSNWIGFIAVATDEGKKVLGRRDIMIVWRGTVNPSDMVHDAELVKVSAKKIFGEMHLDNPKVHMGWYSIYTTADPNTRYNQTSARDQALAEVKRLVNEYREEETSLTITGHSMGAAVGTLNAIDIVFNGINKQAVVPPRACLVTMFAFACPKVGDANFQKVFNSQTNLHCLRINNALDIVPKYPMVGYSDVGHELGIDTTKSTYLKSVGDPVSWHSMEGYMHGVAGTQGIKGGFKMEINRDLALINKFSGTLKDEYGIPSTWWTEKHNGMVQNDNGFWELNDREVDDDQ</sequence>
<dbReference type="InterPro" id="IPR029058">
    <property type="entry name" value="AB_hydrolase_fold"/>
</dbReference>
<dbReference type="GO" id="GO:0008970">
    <property type="term" value="F:phospholipase A1 activity"/>
    <property type="evidence" value="ECO:0007669"/>
    <property type="project" value="UniProtKB-UniRule"/>
</dbReference>
<dbReference type="AlphaFoldDB" id="A0AA35VG98"/>
<dbReference type="PANTHER" id="PTHR31828:SF52">
    <property type="entry name" value="PHOSPHOLIPASE A1"/>
    <property type="match status" value="1"/>
</dbReference>
<feature type="domain" description="Fungal lipase-type" evidence="6">
    <location>
        <begin position="157"/>
        <end position="316"/>
    </location>
</feature>
<evidence type="ECO:0000256" key="1">
    <source>
        <dbReference type="ARBA" id="ARBA00010701"/>
    </source>
</evidence>
<dbReference type="InterPro" id="IPR002921">
    <property type="entry name" value="Fungal_lipase-type"/>
</dbReference>
<keyword evidence="4 5" id="KW-0443">Lipid metabolism</keyword>
<evidence type="ECO:0000256" key="4">
    <source>
        <dbReference type="ARBA" id="ARBA00023098"/>
    </source>
</evidence>
<dbReference type="EMBL" id="OX465086">
    <property type="protein sequence ID" value="CAI9265645.1"/>
    <property type="molecule type" value="Genomic_DNA"/>
</dbReference>
<dbReference type="FunFam" id="3.40.50.1820:FF:000065">
    <property type="entry name" value="Phospholipase A1-II 3"/>
    <property type="match status" value="1"/>
</dbReference>
<dbReference type="Proteomes" id="UP001177003">
    <property type="component" value="Chromosome 0"/>
</dbReference>
<evidence type="ECO:0000313" key="8">
    <source>
        <dbReference type="Proteomes" id="UP001177003"/>
    </source>
</evidence>
<dbReference type="SUPFAM" id="SSF53474">
    <property type="entry name" value="alpha/beta-Hydrolases"/>
    <property type="match status" value="1"/>
</dbReference>
<dbReference type="Gene3D" id="3.40.50.1820">
    <property type="entry name" value="alpha/beta hydrolase"/>
    <property type="match status" value="1"/>
</dbReference>
<name>A0AA35VG98_LACSI</name>
<comment type="similarity">
    <text evidence="1 5">Belongs to the AB hydrolase superfamily. Lipase family.</text>
</comment>
<dbReference type="Pfam" id="PF01764">
    <property type="entry name" value="Lipase_3"/>
    <property type="match status" value="1"/>
</dbReference>
<protein>
    <recommendedName>
        <fullName evidence="5">Phospholipase A1</fullName>
        <ecNumber evidence="5">3.1.1.-</ecNumber>
    </recommendedName>
</protein>
<dbReference type="InterPro" id="IPR033556">
    <property type="entry name" value="PLA"/>
</dbReference>
<dbReference type="CDD" id="cd00519">
    <property type="entry name" value="Lipase_3"/>
    <property type="match status" value="1"/>
</dbReference>
<gene>
    <name evidence="7" type="ORF">LSALG_LOCUS6240</name>
</gene>
<dbReference type="GO" id="GO:0005737">
    <property type="term" value="C:cytoplasm"/>
    <property type="evidence" value="ECO:0007669"/>
    <property type="project" value="UniProtKB-ARBA"/>
</dbReference>
<evidence type="ECO:0000256" key="2">
    <source>
        <dbReference type="ARBA" id="ARBA00022801"/>
    </source>
</evidence>
<evidence type="ECO:0000259" key="6">
    <source>
        <dbReference type="Pfam" id="PF01764"/>
    </source>
</evidence>
<keyword evidence="3 5" id="KW-0442">Lipid degradation</keyword>
<evidence type="ECO:0000313" key="7">
    <source>
        <dbReference type="EMBL" id="CAI9265645.1"/>
    </source>
</evidence>
<keyword evidence="2 5" id="KW-0378">Hydrolase</keyword>
<dbReference type="PANTHER" id="PTHR31828">
    <property type="entry name" value="PHOSPHOLIPASE A1-IIGAMMA"/>
    <property type="match status" value="1"/>
</dbReference>
<dbReference type="EC" id="3.1.1.-" evidence="5"/>
<reference evidence="7" key="1">
    <citation type="submission" date="2023-04" db="EMBL/GenBank/DDBJ databases">
        <authorList>
            <person name="Vijverberg K."/>
            <person name="Xiong W."/>
            <person name="Schranz E."/>
        </authorList>
    </citation>
    <scope>NUCLEOTIDE SEQUENCE</scope>
</reference>
<proteinExistence type="inferred from homology"/>
<comment type="function">
    <text evidence="5">Acylhydrolase that catalyzes the hydrolysis of phospholipids at the sn-1 position.</text>
</comment>
<accession>A0AA35VG98</accession>
<keyword evidence="8" id="KW-1185">Reference proteome</keyword>